<dbReference type="GO" id="GO:1990904">
    <property type="term" value="C:ribonucleoprotein complex"/>
    <property type="evidence" value="ECO:0007669"/>
    <property type="project" value="UniProtKB-KW"/>
</dbReference>
<reference evidence="5" key="1">
    <citation type="submission" date="2018-05" db="EMBL/GenBank/DDBJ databases">
        <authorList>
            <person name="Lanie J.A."/>
            <person name="Ng W.-L."/>
            <person name="Kazmierczak K.M."/>
            <person name="Andrzejewski T.M."/>
            <person name="Davidsen T.M."/>
            <person name="Wayne K.J."/>
            <person name="Tettelin H."/>
            <person name="Glass J.I."/>
            <person name="Rusch D."/>
            <person name="Podicherti R."/>
            <person name="Tsui H.-C.T."/>
            <person name="Winkler M.E."/>
        </authorList>
    </citation>
    <scope>NUCLEOTIDE SEQUENCE</scope>
</reference>
<dbReference type="HAMAP" id="MF_00374">
    <property type="entry name" value="Ribosomal_uL29"/>
    <property type="match status" value="1"/>
</dbReference>
<dbReference type="GO" id="GO:0006412">
    <property type="term" value="P:translation"/>
    <property type="evidence" value="ECO:0007669"/>
    <property type="project" value="InterPro"/>
</dbReference>
<proteinExistence type="inferred from homology"/>
<dbReference type="InterPro" id="IPR036049">
    <property type="entry name" value="Ribosomal_uL29_sf"/>
</dbReference>
<dbReference type="NCBIfam" id="TIGR00012">
    <property type="entry name" value="L29"/>
    <property type="match status" value="1"/>
</dbReference>
<evidence type="ECO:0008006" key="6">
    <source>
        <dbReference type="Google" id="ProtNLM"/>
    </source>
</evidence>
<dbReference type="GO" id="GO:0003735">
    <property type="term" value="F:structural constituent of ribosome"/>
    <property type="evidence" value="ECO:0007669"/>
    <property type="project" value="InterPro"/>
</dbReference>
<dbReference type="AlphaFoldDB" id="A0A381Q8G2"/>
<dbReference type="EMBL" id="UINC01001219">
    <property type="protein sequence ID" value="SUZ74699.1"/>
    <property type="molecule type" value="Genomic_DNA"/>
</dbReference>
<dbReference type="Gene3D" id="1.10.287.310">
    <property type="match status" value="1"/>
</dbReference>
<comment type="similarity">
    <text evidence="1">Belongs to the universal ribosomal protein uL29 family.</text>
</comment>
<dbReference type="Pfam" id="PF00831">
    <property type="entry name" value="Ribosomal_L29"/>
    <property type="match status" value="1"/>
</dbReference>
<accession>A0A381Q8G2</accession>
<dbReference type="GO" id="GO:0005840">
    <property type="term" value="C:ribosome"/>
    <property type="evidence" value="ECO:0007669"/>
    <property type="project" value="UniProtKB-KW"/>
</dbReference>
<evidence type="ECO:0000256" key="4">
    <source>
        <dbReference type="SAM" id="Coils"/>
    </source>
</evidence>
<sequence length="59" mass="7152">MRDLGLDALRQRERDLEDEIFQMRIKKSMEQLDSPVKLREVRRGLARVKTLLREQEEQV</sequence>
<gene>
    <name evidence="5" type="ORF">METZ01_LOCUS27553</name>
</gene>
<protein>
    <recommendedName>
        <fullName evidence="6">50S ribosomal protein L29</fullName>
    </recommendedName>
</protein>
<evidence type="ECO:0000313" key="5">
    <source>
        <dbReference type="EMBL" id="SUZ74699.1"/>
    </source>
</evidence>
<name>A0A381Q8G2_9ZZZZ</name>
<dbReference type="SUPFAM" id="SSF46561">
    <property type="entry name" value="Ribosomal protein L29 (L29p)"/>
    <property type="match status" value="1"/>
</dbReference>
<evidence type="ECO:0000256" key="2">
    <source>
        <dbReference type="ARBA" id="ARBA00022980"/>
    </source>
</evidence>
<keyword evidence="2" id="KW-0689">Ribosomal protein</keyword>
<evidence type="ECO:0000256" key="3">
    <source>
        <dbReference type="ARBA" id="ARBA00023274"/>
    </source>
</evidence>
<dbReference type="InterPro" id="IPR001854">
    <property type="entry name" value="Ribosomal_uL29"/>
</dbReference>
<organism evidence="5">
    <name type="scientific">marine metagenome</name>
    <dbReference type="NCBI Taxonomy" id="408172"/>
    <lineage>
        <taxon>unclassified sequences</taxon>
        <taxon>metagenomes</taxon>
        <taxon>ecological metagenomes</taxon>
    </lineage>
</organism>
<keyword evidence="3" id="KW-0687">Ribonucleoprotein</keyword>
<feature type="coiled-coil region" evidence="4">
    <location>
        <begin position="6"/>
        <end position="58"/>
    </location>
</feature>
<evidence type="ECO:0000256" key="1">
    <source>
        <dbReference type="ARBA" id="ARBA00009254"/>
    </source>
</evidence>
<keyword evidence="4" id="KW-0175">Coiled coil</keyword>